<organism evidence="2 3">
    <name type="scientific">Actinomyces lilanjuaniae</name>
    <dbReference type="NCBI Taxonomy" id="2321394"/>
    <lineage>
        <taxon>Bacteria</taxon>
        <taxon>Bacillati</taxon>
        <taxon>Actinomycetota</taxon>
        <taxon>Actinomycetes</taxon>
        <taxon>Actinomycetales</taxon>
        <taxon>Actinomycetaceae</taxon>
        <taxon>Actinomyces</taxon>
    </lineage>
</organism>
<dbReference type="EMBL" id="CP032514">
    <property type="protein sequence ID" value="AYD89980.1"/>
    <property type="molecule type" value="Genomic_DNA"/>
</dbReference>
<evidence type="ECO:0000256" key="1">
    <source>
        <dbReference type="SAM" id="Phobius"/>
    </source>
</evidence>
<evidence type="ECO:0000313" key="3">
    <source>
        <dbReference type="Proteomes" id="UP000273001"/>
    </source>
</evidence>
<reference evidence="2 3" key="1">
    <citation type="submission" date="2018-09" db="EMBL/GenBank/DDBJ databases">
        <authorList>
            <person name="Li J."/>
        </authorList>
    </citation>
    <scope>NUCLEOTIDE SEQUENCE [LARGE SCALE GENOMIC DNA]</scope>
    <source>
        <strain evidence="2 3">2129</strain>
    </source>
</reference>
<proteinExistence type="predicted"/>
<feature type="transmembrane region" description="Helical" evidence="1">
    <location>
        <begin position="38"/>
        <end position="61"/>
    </location>
</feature>
<keyword evidence="1" id="KW-0812">Transmembrane</keyword>
<protein>
    <submittedName>
        <fullName evidence="2">Uncharacterized protein</fullName>
    </submittedName>
</protein>
<sequence>MPADIRYEAAVSRFPVIGATGLRSWDRRGAPGPSPTPFFLVFSVPHSLALVLSISCLFLSVSSPPTMFLV</sequence>
<dbReference type="Proteomes" id="UP000273001">
    <property type="component" value="Chromosome"/>
</dbReference>
<keyword evidence="1" id="KW-0472">Membrane</keyword>
<name>A0ABM6Z4A0_9ACTO</name>
<evidence type="ECO:0000313" key="2">
    <source>
        <dbReference type="EMBL" id="AYD89980.1"/>
    </source>
</evidence>
<accession>A0ABM6Z4A0</accession>
<keyword evidence="1" id="KW-1133">Transmembrane helix</keyword>
<keyword evidence="3" id="KW-1185">Reference proteome</keyword>
<gene>
    <name evidence="2" type="ORF">D5R93_07995</name>
</gene>